<dbReference type="AlphaFoldDB" id="A0A2S8A7Q6"/>
<dbReference type="InterPro" id="IPR001789">
    <property type="entry name" value="Sig_transdc_resp-reg_receiver"/>
</dbReference>
<sequence length="221" mass="25829">MFRKILIAEDFDSYSLGVKRTIEELNIIPIIDQVFYCDDALLKIQRALLDQDPYDLLITDLSFASDYREQRISGGEELIKEAKKEQPYLKIIVFSIENRFYKIKSMFDDYQINGFVTKGRDDSKELKKAIIAINNNQTYISHDNKESKQSHVYEFSEYDINLLKLLSQGFTQKQVELYLKEKHISPNSESSIEKRLAFLRESFDAKDTKQLLGIVIELGFI</sequence>
<keyword evidence="1" id="KW-0597">Phosphoprotein</keyword>
<feature type="modified residue" description="4-aspartylphosphate" evidence="1">
    <location>
        <position position="60"/>
    </location>
</feature>
<evidence type="ECO:0000313" key="4">
    <source>
        <dbReference type="Proteomes" id="UP000238042"/>
    </source>
</evidence>
<reference evidence="3 4" key="1">
    <citation type="submission" date="2018-02" db="EMBL/GenBank/DDBJ databases">
        <title>Genome sequences of Apibacter spp., gut symbionts of Asian honey bees.</title>
        <authorList>
            <person name="Kwong W.K."/>
            <person name="Steele M.I."/>
            <person name="Moran N.A."/>
        </authorList>
    </citation>
    <scope>NUCLEOTIDE SEQUENCE [LARGE SCALE GENOMIC DNA]</scope>
    <source>
        <strain evidence="4">wkB301</strain>
    </source>
</reference>
<dbReference type="SUPFAM" id="SSF52172">
    <property type="entry name" value="CheY-like"/>
    <property type="match status" value="1"/>
</dbReference>
<dbReference type="EMBL" id="PSZM01000046">
    <property type="protein sequence ID" value="PQL90605.1"/>
    <property type="molecule type" value="Genomic_DNA"/>
</dbReference>
<protein>
    <submittedName>
        <fullName evidence="3">Response regulator</fullName>
    </submittedName>
</protein>
<dbReference type="OrthoDB" id="659223at2"/>
<comment type="caution">
    <text evidence="3">The sequence shown here is derived from an EMBL/GenBank/DDBJ whole genome shotgun (WGS) entry which is preliminary data.</text>
</comment>
<evidence type="ECO:0000313" key="3">
    <source>
        <dbReference type="EMBL" id="PQL90605.1"/>
    </source>
</evidence>
<dbReference type="GO" id="GO:0000160">
    <property type="term" value="P:phosphorelay signal transduction system"/>
    <property type="evidence" value="ECO:0007669"/>
    <property type="project" value="InterPro"/>
</dbReference>
<dbReference type="Gene3D" id="3.40.50.2300">
    <property type="match status" value="1"/>
</dbReference>
<dbReference type="PROSITE" id="PS50110">
    <property type="entry name" value="RESPONSE_REGULATORY"/>
    <property type="match status" value="1"/>
</dbReference>
<dbReference type="RefSeq" id="WP_105247747.1">
    <property type="nucleotide sequence ID" value="NZ_PSZM01000046.1"/>
</dbReference>
<evidence type="ECO:0000256" key="1">
    <source>
        <dbReference type="PROSITE-ProRule" id="PRU00169"/>
    </source>
</evidence>
<name>A0A2S8A7Q6_9FLAO</name>
<feature type="domain" description="Response regulatory" evidence="2">
    <location>
        <begin position="4"/>
        <end position="133"/>
    </location>
</feature>
<keyword evidence="4" id="KW-1185">Reference proteome</keyword>
<dbReference type="InterPro" id="IPR011006">
    <property type="entry name" value="CheY-like_superfamily"/>
</dbReference>
<evidence type="ECO:0000259" key="2">
    <source>
        <dbReference type="PROSITE" id="PS50110"/>
    </source>
</evidence>
<accession>A0A2S8A7Q6</accession>
<organism evidence="3 4">
    <name type="scientific">Apibacter adventoris</name>
    <dbReference type="NCBI Taxonomy" id="1679466"/>
    <lineage>
        <taxon>Bacteria</taxon>
        <taxon>Pseudomonadati</taxon>
        <taxon>Bacteroidota</taxon>
        <taxon>Flavobacteriia</taxon>
        <taxon>Flavobacteriales</taxon>
        <taxon>Weeksellaceae</taxon>
        <taxon>Apibacter</taxon>
    </lineage>
</organism>
<dbReference type="Proteomes" id="UP000238042">
    <property type="component" value="Unassembled WGS sequence"/>
</dbReference>
<gene>
    <name evidence="3" type="ORF">C4S77_12070</name>
</gene>
<proteinExistence type="predicted"/>